<keyword evidence="1 6" id="KW-0285">Flavoprotein</keyword>
<dbReference type="EC" id="1.7.1.17" evidence="6"/>
<keyword evidence="2 6" id="KW-0288">FMN</keyword>
<dbReference type="GO" id="GO:0016655">
    <property type="term" value="F:oxidoreductase activity, acting on NAD(P)H, quinone or similar compound as acceptor"/>
    <property type="evidence" value="ECO:0007669"/>
    <property type="project" value="InterPro"/>
</dbReference>
<name>A0A1Q9AJQ5_9HYPH</name>
<dbReference type="GO" id="GO:0016652">
    <property type="term" value="F:oxidoreductase activity, acting on NAD(P)H as acceptor"/>
    <property type="evidence" value="ECO:0007669"/>
    <property type="project" value="UniProtKB-UniRule"/>
</dbReference>
<evidence type="ECO:0000256" key="2">
    <source>
        <dbReference type="ARBA" id="ARBA00022643"/>
    </source>
</evidence>
<dbReference type="EC" id="1.6.5.-" evidence="6"/>
<comment type="subunit">
    <text evidence="6">Homodimer.</text>
</comment>
<evidence type="ECO:0000259" key="7">
    <source>
        <dbReference type="Pfam" id="PF02525"/>
    </source>
</evidence>
<organism evidence="8 10">
    <name type="scientific">Xaviernesmea rhizosphaerae</name>
    <dbReference type="NCBI Taxonomy" id="1672749"/>
    <lineage>
        <taxon>Bacteria</taxon>
        <taxon>Pseudomonadati</taxon>
        <taxon>Pseudomonadota</taxon>
        <taxon>Alphaproteobacteria</taxon>
        <taxon>Hyphomicrobiales</taxon>
        <taxon>Rhizobiaceae</taxon>
        <taxon>Rhizobium/Agrobacterium group</taxon>
        <taxon>Xaviernesmea</taxon>
    </lineage>
</organism>
<evidence type="ECO:0000256" key="5">
    <source>
        <dbReference type="ARBA" id="ARBA00048542"/>
    </source>
</evidence>
<dbReference type="Pfam" id="PF02525">
    <property type="entry name" value="Flavodoxin_2"/>
    <property type="match status" value="1"/>
</dbReference>
<evidence type="ECO:0000256" key="4">
    <source>
        <dbReference type="ARBA" id="ARBA00023027"/>
    </source>
</evidence>
<comment type="caution">
    <text evidence="8">The sequence shown here is derived from an EMBL/GenBank/DDBJ whole genome shotgun (WGS) entry which is preliminary data.</text>
</comment>
<dbReference type="EMBL" id="MSPX01000013">
    <property type="protein sequence ID" value="OQP85523.1"/>
    <property type="molecule type" value="Genomic_DNA"/>
</dbReference>
<dbReference type="InterPro" id="IPR050104">
    <property type="entry name" value="FMN-dep_NADH:Q_OxRdtase_AzoR1"/>
</dbReference>
<comment type="catalytic activity">
    <reaction evidence="5">
        <text>N,N-dimethyl-1,4-phenylenediamine + anthranilate + 2 NAD(+) = 2-(4-dimethylaminophenyl)diazenylbenzoate + 2 NADH + 2 H(+)</text>
        <dbReference type="Rhea" id="RHEA:55872"/>
        <dbReference type="ChEBI" id="CHEBI:15378"/>
        <dbReference type="ChEBI" id="CHEBI:15783"/>
        <dbReference type="ChEBI" id="CHEBI:16567"/>
        <dbReference type="ChEBI" id="CHEBI:57540"/>
        <dbReference type="ChEBI" id="CHEBI:57945"/>
        <dbReference type="ChEBI" id="CHEBI:71579"/>
        <dbReference type="EC" id="1.7.1.17"/>
    </reaction>
    <physiologicalReaction direction="right-to-left" evidence="5">
        <dbReference type="Rhea" id="RHEA:55874"/>
    </physiologicalReaction>
</comment>
<dbReference type="RefSeq" id="WP_075634963.1">
    <property type="nucleotide sequence ID" value="NZ_MKIO01000029.1"/>
</dbReference>
<gene>
    <name evidence="6" type="primary">azoR</name>
    <name evidence="8" type="ORF">BJF92_23030</name>
    <name evidence="9" type="ORF">BTR14_15130</name>
</gene>
<dbReference type="OrthoDB" id="9787136at2"/>
<keyword evidence="4 6" id="KW-0520">NAD</keyword>
<protein>
    <recommendedName>
        <fullName evidence="6">FMN dependent NADH:quinone oxidoreductase</fullName>
        <ecNumber evidence="6">1.6.5.-</ecNumber>
    </recommendedName>
    <alternativeName>
        <fullName evidence="6">Azo-dye reductase</fullName>
    </alternativeName>
    <alternativeName>
        <fullName evidence="6">FMN-dependent NADH-azo compound oxidoreductase</fullName>
    </alternativeName>
    <alternativeName>
        <fullName evidence="6">FMN-dependent NADH-azoreductase</fullName>
        <ecNumber evidence="6">1.7.1.17</ecNumber>
    </alternativeName>
</protein>
<feature type="domain" description="Flavodoxin-like fold" evidence="7">
    <location>
        <begin position="1"/>
        <end position="185"/>
    </location>
</feature>
<reference evidence="9 11" key="3">
    <citation type="journal article" date="2017" name="Antonie Van Leeuwenhoek">
        <title>Rhizobium rhizosphaerae sp. nov., a novel species isolated from rice rhizosphere.</title>
        <authorList>
            <person name="Zhao J.J."/>
            <person name="Zhang J."/>
            <person name="Zhang R.J."/>
            <person name="Zhang C.W."/>
            <person name="Yin H.Q."/>
            <person name="Zhang X.X."/>
        </authorList>
    </citation>
    <scope>NUCLEOTIDE SEQUENCE [LARGE SCALE GENOMIC DNA]</scope>
    <source>
        <strain evidence="9 11">RD15</strain>
    </source>
</reference>
<dbReference type="STRING" id="1672749.BJF92_23030"/>
<evidence type="ECO:0000313" key="11">
    <source>
        <dbReference type="Proteomes" id="UP000192652"/>
    </source>
</evidence>
<dbReference type="PANTHER" id="PTHR43741:SF4">
    <property type="entry name" value="FMN-DEPENDENT NADH:QUINONE OXIDOREDUCTASE"/>
    <property type="match status" value="1"/>
</dbReference>
<dbReference type="HAMAP" id="MF_01216">
    <property type="entry name" value="Azoreductase_type1"/>
    <property type="match status" value="1"/>
</dbReference>
<evidence type="ECO:0000313" key="10">
    <source>
        <dbReference type="Proteomes" id="UP000186143"/>
    </source>
</evidence>
<comment type="catalytic activity">
    <reaction evidence="6">
        <text>2 a quinone + NADH + H(+) = 2 a 1,4-benzosemiquinone + NAD(+)</text>
        <dbReference type="Rhea" id="RHEA:65952"/>
        <dbReference type="ChEBI" id="CHEBI:15378"/>
        <dbReference type="ChEBI" id="CHEBI:57540"/>
        <dbReference type="ChEBI" id="CHEBI:57945"/>
        <dbReference type="ChEBI" id="CHEBI:132124"/>
        <dbReference type="ChEBI" id="CHEBI:134225"/>
    </reaction>
</comment>
<sequence length="193" mass="20154">MNILHIDSGILGEHSVSRRLTAAVIERLRAEHPEATVVTHDLVAEPVGHLTGADLGAAPAGRDVLAEFLAADVVVVGAPMYNFTIPTQLKAWIDRLLVAGKTFRYTETGPEGLAGGRKVIIASARGGVYSEGAPAASLDHQEPFLQSVLNFIGVTDIEIVRAEGLAMGAEAKAAAVDAALADIASRESLRQAA</sequence>
<dbReference type="GO" id="GO:0010181">
    <property type="term" value="F:FMN binding"/>
    <property type="evidence" value="ECO:0007669"/>
    <property type="project" value="UniProtKB-UniRule"/>
</dbReference>
<evidence type="ECO:0000313" key="9">
    <source>
        <dbReference type="EMBL" id="OQP85523.1"/>
    </source>
</evidence>
<dbReference type="Proteomes" id="UP000192652">
    <property type="component" value="Unassembled WGS sequence"/>
</dbReference>
<evidence type="ECO:0000256" key="1">
    <source>
        <dbReference type="ARBA" id="ARBA00022630"/>
    </source>
</evidence>
<comment type="caution">
    <text evidence="6">Lacks conserved residue(s) required for the propagation of feature annotation.</text>
</comment>
<evidence type="ECO:0000256" key="3">
    <source>
        <dbReference type="ARBA" id="ARBA00023002"/>
    </source>
</evidence>
<feature type="binding site" evidence="6">
    <location>
        <begin position="80"/>
        <end position="83"/>
    </location>
    <ligand>
        <name>FMN</name>
        <dbReference type="ChEBI" id="CHEBI:58210"/>
    </ligand>
</feature>
<dbReference type="SUPFAM" id="SSF52218">
    <property type="entry name" value="Flavoproteins"/>
    <property type="match status" value="1"/>
</dbReference>
<comment type="function">
    <text evidence="6">Also exhibits azoreductase activity. Catalyzes the reductive cleavage of the azo bond in aromatic azo compounds to the corresponding amines.</text>
</comment>
<dbReference type="InterPro" id="IPR029039">
    <property type="entry name" value="Flavoprotein-like_sf"/>
</dbReference>
<keyword evidence="3 6" id="KW-0560">Oxidoreductase</keyword>
<dbReference type="Proteomes" id="UP000186143">
    <property type="component" value="Unassembled WGS sequence"/>
</dbReference>
<dbReference type="AlphaFoldDB" id="A0A1Q9AJQ5"/>
<accession>A0A1Q9AJQ5</accession>
<evidence type="ECO:0000313" key="8">
    <source>
        <dbReference type="EMBL" id="OLP55424.1"/>
    </source>
</evidence>
<dbReference type="InterPro" id="IPR023048">
    <property type="entry name" value="NADH:quinone_OxRdtase_FMN_depd"/>
</dbReference>
<comment type="cofactor">
    <cofactor evidence="6">
        <name>FMN</name>
        <dbReference type="ChEBI" id="CHEBI:58210"/>
    </cofactor>
    <text evidence="6">Binds 1 FMN per subunit.</text>
</comment>
<feature type="binding site" evidence="6">
    <location>
        <begin position="15"/>
        <end position="17"/>
    </location>
    <ligand>
        <name>FMN</name>
        <dbReference type="ChEBI" id="CHEBI:58210"/>
    </ligand>
</feature>
<comment type="similarity">
    <text evidence="6">Belongs to the azoreductase type 1 family.</text>
</comment>
<proteinExistence type="inferred from homology"/>
<keyword evidence="11" id="KW-1185">Reference proteome</keyword>
<evidence type="ECO:0000256" key="6">
    <source>
        <dbReference type="HAMAP-Rule" id="MF_01216"/>
    </source>
</evidence>
<dbReference type="EMBL" id="MKIO01000029">
    <property type="protein sequence ID" value="OLP55424.1"/>
    <property type="molecule type" value="Genomic_DNA"/>
</dbReference>
<dbReference type="Gene3D" id="3.40.50.360">
    <property type="match status" value="1"/>
</dbReference>
<reference evidence="9" key="2">
    <citation type="submission" date="2016-12" db="EMBL/GenBank/DDBJ databases">
        <authorList>
            <person name="Zhang X."/>
            <person name="Zhao J."/>
        </authorList>
    </citation>
    <scope>NUCLEOTIDE SEQUENCE</scope>
    <source>
        <strain evidence="9">RD15</strain>
    </source>
</reference>
<reference evidence="8 10" key="1">
    <citation type="submission" date="2016-09" db="EMBL/GenBank/DDBJ databases">
        <title>Rhizobium sp. nov., a novel species isolated from the rice rhizosphere.</title>
        <authorList>
            <person name="Zhao J."/>
            <person name="Zhang X."/>
        </authorList>
    </citation>
    <scope>NUCLEOTIDE SEQUENCE [LARGE SCALE GENOMIC DNA]</scope>
    <source>
        <strain evidence="8 10">MH17</strain>
    </source>
</reference>
<dbReference type="InterPro" id="IPR003680">
    <property type="entry name" value="Flavodoxin_fold"/>
</dbReference>
<dbReference type="GO" id="GO:0009055">
    <property type="term" value="F:electron transfer activity"/>
    <property type="evidence" value="ECO:0007669"/>
    <property type="project" value="UniProtKB-UniRule"/>
</dbReference>
<dbReference type="PANTHER" id="PTHR43741">
    <property type="entry name" value="FMN-DEPENDENT NADH-AZOREDUCTASE 1"/>
    <property type="match status" value="1"/>
</dbReference>
<comment type="function">
    <text evidence="6">Quinone reductase that provides resistance to thiol-specific stress caused by electrophilic quinones.</text>
</comment>